<keyword evidence="1" id="KW-0812">Transmembrane</keyword>
<organism evidence="2 3">
    <name type="scientific">Spirosoma endophyticum</name>
    <dbReference type="NCBI Taxonomy" id="662367"/>
    <lineage>
        <taxon>Bacteria</taxon>
        <taxon>Pseudomonadati</taxon>
        <taxon>Bacteroidota</taxon>
        <taxon>Cytophagia</taxon>
        <taxon>Cytophagales</taxon>
        <taxon>Cytophagaceae</taxon>
        <taxon>Spirosoma</taxon>
    </lineage>
</organism>
<keyword evidence="1" id="KW-0472">Membrane</keyword>
<evidence type="ECO:0000313" key="2">
    <source>
        <dbReference type="EMBL" id="SFB93975.1"/>
    </source>
</evidence>
<keyword evidence="3" id="KW-1185">Reference proteome</keyword>
<feature type="transmembrane region" description="Helical" evidence="1">
    <location>
        <begin position="20"/>
        <end position="38"/>
    </location>
</feature>
<reference evidence="2 3" key="1">
    <citation type="submission" date="2016-10" db="EMBL/GenBank/DDBJ databases">
        <authorList>
            <person name="de Groot N.N."/>
        </authorList>
    </citation>
    <scope>NUCLEOTIDE SEQUENCE [LARGE SCALE GENOMIC DNA]</scope>
    <source>
        <strain evidence="2 3">DSM 26130</strain>
    </source>
</reference>
<proteinExistence type="predicted"/>
<accession>A0A1I1F3K4</accession>
<evidence type="ECO:0000313" key="3">
    <source>
        <dbReference type="Proteomes" id="UP000198598"/>
    </source>
</evidence>
<dbReference type="STRING" id="662367.SAMN05216167_101143"/>
<dbReference type="EMBL" id="FOLQ01000001">
    <property type="protein sequence ID" value="SFB93975.1"/>
    <property type="molecule type" value="Genomic_DNA"/>
</dbReference>
<name>A0A1I1F3K4_9BACT</name>
<sequence length="145" mass="16645">MNRCKFVFLAGMNIRRRNFLVYRILCFLMALHVLNISIDTPDRTTLSGRATTYHKDLSINEIESISEFVLEKCLGMADAIPEHDDPDDETEAAEQEQDYAFTQLFRFTPLLPSIHYLTRGTLVFRPAHMPIAVSEIIAPPPQYRA</sequence>
<gene>
    <name evidence="2" type="ORF">SAMN05216167_101143</name>
</gene>
<keyword evidence="1" id="KW-1133">Transmembrane helix</keyword>
<protein>
    <submittedName>
        <fullName evidence="2">Uncharacterized protein</fullName>
    </submittedName>
</protein>
<evidence type="ECO:0000256" key="1">
    <source>
        <dbReference type="SAM" id="Phobius"/>
    </source>
</evidence>
<dbReference type="Proteomes" id="UP000198598">
    <property type="component" value="Unassembled WGS sequence"/>
</dbReference>
<dbReference type="AlphaFoldDB" id="A0A1I1F3K4"/>